<dbReference type="SUPFAM" id="SSF48264">
    <property type="entry name" value="Cytochrome P450"/>
    <property type="match status" value="1"/>
</dbReference>
<keyword evidence="3 7" id="KW-0479">Metal-binding</keyword>
<dbReference type="GO" id="GO:0016712">
    <property type="term" value="F:oxidoreductase activity, acting on paired donors, with incorporation or reduction of molecular oxygen, reduced flavin or flavoprotein as one donor, and incorporation of one atom of oxygen"/>
    <property type="evidence" value="ECO:0007669"/>
    <property type="project" value="TreeGrafter"/>
</dbReference>
<dbReference type="Pfam" id="PF00067">
    <property type="entry name" value="p450"/>
    <property type="match status" value="1"/>
</dbReference>
<feature type="binding site" description="axial binding residue" evidence="7">
    <location>
        <position position="433"/>
    </location>
    <ligand>
        <name>heme</name>
        <dbReference type="ChEBI" id="CHEBI:30413"/>
    </ligand>
    <ligandPart>
        <name>Fe</name>
        <dbReference type="ChEBI" id="CHEBI:18248"/>
    </ligandPart>
</feature>
<keyword evidence="5 7" id="KW-0408">Iron</keyword>
<sequence>MDGVSLTLVILIVLLTFLWVRSKRPGDLPPGPTPLPLIGNIPALFGGDLLQVSRNLRKQYGDLYSLSLGPYWIVFVNGYDLLKEAFVKNADVLSDRPDTFSIKVLSERRGIVSSNGHRWKGQRTFALAALRVFGFGKRSMETKILEENKNFIEILEKENGKPMGLAGLINRSVSNVICSITVGKTFSYDDEGFTQAVNLVGEEISNPYGPLVDMLPFLQYVPGDMFLIKRSFKNKAILEQAVKEEIEEHRQTLDENDARDFIDAFLLEEMKHKEEEGTDFEDDQLQFTILDLFAAGTETTSTTITWAVLFLMQNMDIQEKMHEEIENVVGSNRQATLTDKTDLPYCNAVITETQRLGNIVPLSLFHMATEDLVLENRRIPKGAIVIPVLDSVQNDEKNFPNPEKFDPTRFINNEGKYCNQDKIMPFSLGRRVCLGESLARMELFLFLTSMVQNLSSYHQWENSHPQQSEVSALHMDRFHLMCDVFLGDVCLST</sequence>
<dbReference type="GO" id="GO:0006805">
    <property type="term" value="P:xenobiotic metabolic process"/>
    <property type="evidence" value="ECO:0007669"/>
    <property type="project" value="TreeGrafter"/>
</dbReference>
<evidence type="ECO:0000313" key="11">
    <source>
        <dbReference type="Proteomes" id="UP000683360"/>
    </source>
</evidence>
<dbReference type="AlphaFoldDB" id="A0A8S3RKL8"/>
<name>A0A8S3RKL8_MYTED</name>
<evidence type="ECO:0000256" key="5">
    <source>
        <dbReference type="ARBA" id="ARBA00023004"/>
    </source>
</evidence>
<dbReference type="InterPro" id="IPR036396">
    <property type="entry name" value="Cyt_P450_sf"/>
</dbReference>
<dbReference type="InterPro" id="IPR017972">
    <property type="entry name" value="Cyt_P450_CS"/>
</dbReference>
<dbReference type="PRINTS" id="PR00385">
    <property type="entry name" value="P450"/>
</dbReference>
<keyword evidence="9" id="KW-0732">Signal</keyword>
<dbReference type="FunFam" id="1.10.630.10:FF:000004">
    <property type="entry name" value="cytochrome P450 2D15 isoform X1"/>
    <property type="match status" value="1"/>
</dbReference>
<dbReference type="InterPro" id="IPR050182">
    <property type="entry name" value="Cytochrome_P450_fam2"/>
</dbReference>
<dbReference type="Gene3D" id="1.10.630.10">
    <property type="entry name" value="Cytochrome P450"/>
    <property type="match status" value="1"/>
</dbReference>
<comment type="cofactor">
    <cofactor evidence="7">
        <name>heme</name>
        <dbReference type="ChEBI" id="CHEBI:30413"/>
    </cofactor>
</comment>
<accession>A0A8S3RKL8</accession>
<reference evidence="10" key="1">
    <citation type="submission" date="2021-03" db="EMBL/GenBank/DDBJ databases">
        <authorList>
            <person name="Bekaert M."/>
        </authorList>
    </citation>
    <scope>NUCLEOTIDE SEQUENCE</scope>
</reference>
<dbReference type="GO" id="GO:0005737">
    <property type="term" value="C:cytoplasm"/>
    <property type="evidence" value="ECO:0007669"/>
    <property type="project" value="TreeGrafter"/>
</dbReference>
<evidence type="ECO:0000313" key="10">
    <source>
        <dbReference type="EMBL" id="CAG2209183.1"/>
    </source>
</evidence>
<dbReference type="PROSITE" id="PS00086">
    <property type="entry name" value="CYTOCHROME_P450"/>
    <property type="match status" value="1"/>
</dbReference>
<comment type="similarity">
    <text evidence="2 8">Belongs to the cytochrome P450 family.</text>
</comment>
<dbReference type="EMBL" id="CAJPWZ010001142">
    <property type="protein sequence ID" value="CAG2209183.1"/>
    <property type="molecule type" value="Genomic_DNA"/>
</dbReference>
<dbReference type="GO" id="GO:0006082">
    <property type="term" value="P:organic acid metabolic process"/>
    <property type="evidence" value="ECO:0007669"/>
    <property type="project" value="TreeGrafter"/>
</dbReference>
<organism evidence="10 11">
    <name type="scientific">Mytilus edulis</name>
    <name type="common">Blue mussel</name>
    <dbReference type="NCBI Taxonomy" id="6550"/>
    <lineage>
        <taxon>Eukaryota</taxon>
        <taxon>Metazoa</taxon>
        <taxon>Spiralia</taxon>
        <taxon>Lophotrochozoa</taxon>
        <taxon>Mollusca</taxon>
        <taxon>Bivalvia</taxon>
        <taxon>Autobranchia</taxon>
        <taxon>Pteriomorphia</taxon>
        <taxon>Mytilida</taxon>
        <taxon>Mytiloidea</taxon>
        <taxon>Mytilidae</taxon>
        <taxon>Mytilinae</taxon>
        <taxon>Mytilus</taxon>
    </lineage>
</organism>
<dbReference type="GO" id="GO:0005506">
    <property type="term" value="F:iron ion binding"/>
    <property type="evidence" value="ECO:0007669"/>
    <property type="project" value="InterPro"/>
</dbReference>
<gene>
    <name evidence="10" type="ORF">MEDL_23298</name>
</gene>
<dbReference type="GO" id="GO:0020037">
    <property type="term" value="F:heme binding"/>
    <property type="evidence" value="ECO:0007669"/>
    <property type="project" value="InterPro"/>
</dbReference>
<feature type="signal peptide" evidence="9">
    <location>
        <begin position="1"/>
        <end position="22"/>
    </location>
</feature>
<evidence type="ECO:0000256" key="8">
    <source>
        <dbReference type="RuleBase" id="RU000461"/>
    </source>
</evidence>
<keyword evidence="4 8" id="KW-0560">Oxidoreductase</keyword>
<dbReference type="PANTHER" id="PTHR24300:SF375">
    <property type="entry name" value="CYTOCHROME P450 FAMILY"/>
    <property type="match status" value="1"/>
</dbReference>
<keyword evidence="6" id="KW-0472">Membrane</keyword>
<keyword evidence="11" id="KW-1185">Reference proteome</keyword>
<feature type="chain" id="PRO_5035731025" evidence="9">
    <location>
        <begin position="23"/>
        <end position="493"/>
    </location>
</feature>
<evidence type="ECO:0000256" key="6">
    <source>
        <dbReference type="ARBA" id="ARBA00023136"/>
    </source>
</evidence>
<dbReference type="Proteomes" id="UP000683360">
    <property type="component" value="Unassembled WGS sequence"/>
</dbReference>
<comment type="subcellular location">
    <subcellularLocation>
        <location evidence="1">Membrane</location>
    </subcellularLocation>
</comment>
<evidence type="ECO:0000256" key="4">
    <source>
        <dbReference type="ARBA" id="ARBA00023002"/>
    </source>
</evidence>
<proteinExistence type="inferred from homology"/>
<evidence type="ECO:0000256" key="7">
    <source>
        <dbReference type="PIRSR" id="PIRSR602401-1"/>
    </source>
</evidence>
<evidence type="ECO:0000256" key="9">
    <source>
        <dbReference type="SAM" id="SignalP"/>
    </source>
</evidence>
<dbReference type="PANTHER" id="PTHR24300">
    <property type="entry name" value="CYTOCHROME P450 508A4-RELATED"/>
    <property type="match status" value="1"/>
</dbReference>
<keyword evidence="8" id="KW-0503">Monooxygenase</keyword>
<dbReference type="PRINTS" id="PR00463">
    <property type="entry name" value="EP450I"/>
</dbReference>
<keyword evidence="7 8" id="KW-0349">Heme</keyword>
<evidence type="ECO:0000256" key="1">
    <source>
        <dbReference type="ARBA" id="ARBA00004370"/>
    </source>
</evidence>
<evidence type="ECO:0000256" key="3">
    <source>
        <dbReference type="ARBA" id="ARBA00022723"/>
    </source>
</evidence>
<dbReference type="GO" id="GO:0016020">
    <property type="term" value="C:membrane"/>
    <property type="evidence" value="ECO:0007669"/>
    <property type="project" value="UniProtKB-SubCell"/>
</dbReference>
<dbReference type="InterPro" id="IPR001128">
    <property type="entry name" value="Cyt_P450"/>
</dbReference>
<protein>
    <submittedName>
        <fullName evidence="10">Cytochrome P450 2C31,Cytochrome P450 2C9,Cytochrome P450 2C50,Cytochrome P450 2C27,Cytochrome P450 2C15,Cytochrome P450 2F3,Cytochrome P450 2C19,Cytochrome P450 2C20,Cytochrome P450 2C54</fullName>
    </submittedName>
</protein>
<evidence type="ECO:0000256" key="2">
    <source>
        <dbReference type="ARBA" id="ARBA00010617"/>
    </source>
</evidence>
<dbReference type="OrthoDB" id="3934656at2759"/>
<dbReference type="InterPro" id="IPR002401">
    <property type="entry name" value="Cyt_P450_E_grp-I"/>
</dbReference>
<comment type="caution">
    <text evidence="10">The sequence shown here is derived from an EMBL/GenBank/DDBJ whole genome shotgun (WGS) entry which is preliminary data.</text>
</comment>